<organism evidence="3 4">
    <name type="scientific">Ancylostoma ceylanicum</name>
    <dbReference type="NCBI Taxonomy" id="53326"/>
    <lineage>
        <taxon>Eukaryota</taxon>
        <taxon>Metazoa</taxon>
        <taxon>Ecdysozoa</taxon>
        <taxon>Nematoda</taxon>
        <taxon>Chromadorea</taxon>
        <taxon>Rhabditida</taxon>
        <taxon>Rhabditina</taxon>
        <taxon>Rhabditomorpha</taxon>
        <taxon>Strongyloidea</taxon>
        <taxon>Ancylostomatidae</taxon>
        <taxon>Ancylostomatinae</taxon>
        <taxon>Ancylostoma</taxon>
    </lineage>
</organism>
<dbReference type="EMBL" id="JARK01001570">
    <property type="protein sequence ID" value="EYB89250.1"/>
    <property type="molecule type" value="Genomic_DNA"/>
</dbReference>
<dbReference type="GO" id="GO:0022857">
    <property type="term" value="F:transmembrane transporter activity"/>
    <property type="evidence" value="ECO:0007669"/>
    <property type="project" value="InterPro"/>
</dbReference>
<dbReference type="GO" id="GO:0016020">
    <property type="term" value="C:membrane"/>
    <property type="evidence" value="ECO:0007669"/>
    <property type="project" value="UniProtKB-SubCell"/>
</dbReference>
<proteinExistence type="predicted"/>
<dbReference type="OrthoDB" id="2985014at2759"/>
<dbReference type="Proteomes" id="UP000024635">
    <property type="component" value="Unassembled WGS sequence"/>
</dbReference>
<reference evidence="4" key="1">
    <citation type="journal article" date="2015" name="Nat. Genet.">
        <title>The genome and transcriptome of the zoonotic hookworm Ancylostoma ceylanicum identify infection-specific gene families.</title>
        <authorList>
            <person name="Schwarz E.M."/>
            <person name="Hu Y."/>
            <person name="Antoshechkin I."/>
            <person name="Miller M.M."/>
            <person name="Sternberg P.W."/>
            <person name="Aroian R.V."/>
        </authorList>
    </citation>
    <scope>NUCLEOTIDE SEQUENCE</scope>
    <source>
        <strain evidence="4">HY135</strain>
    </source>
</reference>
<dbReference type="InterPro" id="IPR011701">
    <property type="entry name" value="MFS"/>
</dbReference>
<gene>
    <name evidence="3" type="primary">Acey_s0234.g3150</name>
    <name evidence="3" type="ORF">Y032_0234g3150</name>
</gene>
<dbReference type="Gene3D" id="1.20.1250.20">
    <property type="entry name" value="MFS general substrate transporter like domains"/>
    <property type="match status" value="2"/>
</dbReference>
<evidence type="ECO:0000313" key="4">
    <source>
        <dbReference type="Proteomes" id="UP000024635"/>
    </source>
</evidence>
<dbReference type="PROSITE" id="PS50850">
    <property type="entry name" value="MFS"/>
    <property type="match status" value="1"/>
</dbReference>
<name>A0A016SF76_9BILA</name>
<dbReference type="Pfam" id="PF07690">
    <property type="entry name" value="MFS_1"/>
    <property type="match status" value="1"/>
</dbReference>
<evidence type="ECO:0000313" key="3">
    <source>
        <dbReference type="EMBL" id="EYB89250.1"/>
    </source>
</evidence>
<dbReference type="PANTHER" id="PTHR45757:SF11">
    <property type="entry name" value="MAJOR FACILITATOR SUPERFAMILY (MFS) PROFILE DOMAIN-CONTAINING PROTEIN"/>
    <property type="match status" value="1"/>
</dbReference>
<comment type="subcellular location">
    <subcellularLocation>
        <location evidence="1">Membrane</location>
        <topology evidence="1">Multi-pass membrane protein</topology>
    </subcellularLocation>
</comment>
<sequence length="465" mass="51019">MYFTNRTRYVVLTLCITCLTLIFSNSIALNFTIICMDDIRSDYHLSLSTNETHEPHWIDSSAHVNSLFSAIAIGCLIGTIPSTFLIHKLGLCRTMTIYGMITTLATLGFPFAVRAGFTAVFIMRVLQGISTALSFPATGLIPSQWSTIKATGTFIAILSCHVQFCNIFTMPVSGFLCESSFGWPSVFYLQGILSALAFTTFYFFYKDDPSLHRNVSSTELRKISVGKHSEKKQAIPYRAIITDPCILGVWLSTIGGNLGFQIFLLYGPTYMNKVLQLDVTSTGFATALPHILSAIVKFVVGPISDRATCIPGRWRLIFFAAFSQGMMATCILLLAYVTNSRVAQVIYTAAIVFSGINVVGIVKCAQVVARQHAHFVMSVISLLLCAIILLIPVAVNIVCPDNSPEQWSHLFLGISIIVVVANAPFAFVARSDPAPWTGNKIHAVLPEKIDRAKIEDLKSDPTQQS</sequence>
<dbReference type="AlphaFoldDB" id="A0A016SF76"/>
<dbReference type="PANTHER" id="PTHR45757">
    <property type="entry name" value="PROTEIN CBG23364-RELATED"/>
    <property type="match status" value="1"/>
</dbReference>
<dbReference type="InterPro" id="IPR036259">
    <property type="entry name" value="MFS_trans_sf"/>
</dbReference>
<protein>
    <recommendedName>
        <fullName evidence="2">Major facilitator superfamily (MFS) profile domain-containing protein</fullName>
    </recommendedName>
</protein>
<dbReference type="SUPFAM" id="SSF103473">
    <property type="entry name" value="MFS general substrate transporter"/>
    <property type="match status" value="1"/>
</dbReference>
<keyword evidence="4" id="KW-1185">Reference proteome</keyword>
<dbReference type="STRING" id="53326.A0A016SF76"/>
<dbReference type="InterPro" id="IPR020846">
    <property type="entry name" value="MFS_dom"/>
</dbReference>
<evidence type="ECO:0000259" key="2">
    <source>
        <dbReference type="PROSITE" id="PS50850"/>
    </source>
</evidence>
<evidence type="ECO:0000256" key="1">
    <source>
        <dbReference type="ARBA" id="ARBA00004141"/>
    </source>
</evidence>
<comment type="caution">
    <text evidence="3">The sequence shown here is derived from an EMBL/GenBank/DDBJ whole genome shotgun (WGS) entry which is preliminary data.</text>
</comment>
<feature type="domain" description="Major facilitator superfamily (MFS) profile" evidence="2">
    <location>
        <begin position="10"/>
        <end position="433"/>
    </location>
</feature>
<accession>A0A016SF76</accession>